<dbReference type="GO" id="GO:0006310">
    <property type="term" value="P:DNA recombination"/>
    <property type="evidence" value="ECO:0007669"/>
    <property type="project" value="UniProtKB-KW"/>
</dbReference>
<dbReference type="InterPro" id="IPR010998">
    <property type="entry name" value="Integrase_recombinase_N"/>
</dbReference>
<dbReference type="PROSITE" id="PS51900">
    <property type="entry name" value="CB"/>
    <property type="match status" value="1"/>
</dbReference>
<reference evidence="5" key="1">
    <citation type="submission" date="2022-11" db="UniProtKB">
        <authorList>
            <consortium name="EnsemblMetazoa"/>
        </authorList>
    </citation>
    <scope>IDENTIFICATION</scope>
</reference>
<keyword evidence="1" id="KW-0238">DNA-binding</keyword>
<dbReference type="GO" id="GO:0015074">
    <property type="term" value="P:DNA integration"/>
    <property type="evidence" value="ECO:0007669"/>
    <property type="project" value="InterPro"/>
</dbReference>
<feature type="region of interest" description="Disordered" evidence="3">
    <location>
        <begin position="1"/>
        <end position="57"/>
    </location>
</feature>
<feature type="compositionally biased region" description="Basic residues" evidence="3">
    <location>
        <begin position="249"/>
        <end position="259"/>
    </location>
</feature>
<evidence type="ECO:0000313" key="6">
    <source>
        <dbReference type="Proteomes" id="UP000887568"/>
    </source>
</evidence>
<protein>
    <recommendedName>
        <fullName evidence="4">Core-binding (CB) domain-containing protein</fullName>
    </recommendedName>
</protein>
<dbReference type="InterPro" id="IPR044068">
    <property type="entry name" value="CB"/>
</dbReference>
<organism evidence="5 6">
    <name type="scientific">Patiria miniata</name>
    <name type="common">Bat star</name>
    <name type="synonym">Asterina miniata</name>
    <dbReference type="NCBI Taxonomy" id="46514"/>
    <lineage>
        <taxon>Eukaryota</taxon>
        <taxon>Metazoa</taxon>
        <taxon>Echinodermata</taxon>
        <taxon>Eleutherozoa</taxon>
        <taxon>Asterozoa</taxon>
        <taxon>Asteroidea</taxon>
        <taxon>Valvatacea</taxon>
        <taxon>Valvatida</taxon>
        <taxon>Asterinidae</taxon>
        <taxon>Patiria</taxon>
    </lineage>
</organism>
<feature type="compositionally biased region" description="Polar residues" evidence="3">
    <location>
        <begin position="26"/>
        <end position="41"/>
    </location>
</feature>
<dbReference type="OrthoDB" id="8858117at2759"/>
<dbReference type="PANTHER" id="PTHR35617:SF3">
    <property type="entry name" value="CORE-BINDING (CB) DOMAIN-CONTAINING PROTEIN"/>
    <property type="match status" value="1"/>
</dbReference>
<dbReference type="Proteomes" id="UP000887568">
    <property type="component" value="Unplaced"/>
</dbReference>
<evidence type="ECO:0000256" key="1">
    <source>
        <dbReference type="ARBA" id="ARBA00023125"/>
    </source>
</evidence>
<dbReference type="InterPro" id="IPR013762">
    <property type="entry name" value="Integrase-like_cat_sf"/>
</dbReference>
<feature type="region of interest" description="Disordered" evidence="3">
    <location>
        <begin position="85"/>
        <end position="133"/>
    </location>
</feature>
<feature type="compositionally biased region" description="Low complexity" evidence="3">
    <location>
        <begin position="42"/>
        <end position="55"/>
    </location>
</feature>
<dbReference type="Gene3D" id="1.10.443.10">
    <property type="entry name" value="Intergrase catalytic core"/>
    <property type="match status" value="1"/>
</dbReference>
<dbReference type="SUPFAM" id="SSF47823">
    <property type="entry name" value="lambda integrase-like, N-terminal domain"/>
    <property type="match status" value="1"/>
</dbReference>
<feature type="region of interest" description="Disordered" evidence="3">
    <location>
        <begin position="189"/>
        <end position="332"/>
    </location>
</feature>
<feature type="domain" description="Core-binding (CB)" evidence="4">
    <location>
        <begin position="329"/>
        <end position="425"/>
    </location>
</feature>
<evidence type="ECO:0000259" key="4">
    <source>
        <dbReference type="PROSITE" id="PS51900"/>
    </source>
</evidence>
<keyword evidence="2" id="KW-0233">DNA recombination</keyword>
<sequence length="693" mass="75931">MVTSSGAHGKYGGHSPVVQTKDATHSAPSSCPLSAKTAFNNSSRTSRSRYSTTSTLVAESIQPQHRSVFHSNQTENDLNNGCFQPRLGGASRHRTSCGELEPRREGPPYQRSRAAGCQKSTDPLPAHNKRSCSASKVRQLHRCLLHKPSRRHTVPSALSSHLGSPNVVHHERHNVDGTSHCWQAEPHGRCSLQGENNPDRMDATSNGSPEHFSKARSPAHRSVCISPQQPSAGILRTKSRSPCVGNGRPFHKLDKHVRIRISTNLSPSEGPEEDRVGSLQNNPHRPILASSALVSEDSQSSDSHTNNTPSEGRSSCSTPLQNSTARARDTSPDVLAIVEQSLRTAGLSANAATIAAQSRRASTRQSYNSRLRHYYKWCRDKSIDPSTASVGQISDFLMERFTQGLSVSTVRGYRSAIAAVHTGFSDGSTVSNSILLKHLHRGMFVSRPPQQRLVPSWDLGSVLSALTKPPYEPLANASLLNLTLKTIFLIAAATARRRSELHALTIEQGHVRWEPHGVRLIPHKMFLAKNQSSTFQPSDIFIPEIKTISSVRDDKLWCPVRALKWYCSLTKPLRGETNQLFITTTQPYSGASRDTISRWIVRTINSSVPDWPTRSENTAHAHDTKALTTSWAFLKGVPLPNILQAAAWKTPSTFVSCYLKDVLCSEGQAGQVALSAAMASHPNHQDRLTASNT</sequence>
<dbReference type="GeneID" id="119742822"/>
<keyword evidence="6" id="KW-1185">Reference proteome</keyword>
<evidence type="ECO:0000313" key="5">
    <source>
        <dbReference type="EnsemblMetazoa" id="XP_038074932.1"/>
    </source>
</evidence>
<dbReference type="PANTHER" id="PTHR35617">
    <property type="entry name" value="PHAGE_INTEGRASE DOMAIN-CONTAINING PROTEIN"/>
    <property type="match status" value="1"/>
</dbReference>
<dbReference type="RefSeq" id="XP_038074932.1">
    <property type="nucleotide sequence ID" value="XM_038219004.1"/>
</dbReference>
<dbReference type="GO" id="GO:0003677">
    <property type="term" value="F:DNA binding"/>
    <property type="evidence" value="ECO:0007669"/>
    <property type="project" value="UniProtKB-KW"/>
</dbReference>
<evidence type="ECO:0000256" key="3">
    <source>
        <dbReference type="SAM" id="MobiDB-lite"/>
    </source>
</evidence>
<dbReference type="InterPro" id="IPR011010">
    <property type="entry name" value="DNA_brk_join_enz"/>
</dbReference>
<accession>A0A914BHM1</accession>
<dbReference type="AlphaFoldDB" id="A0A914BHM1"/>
<dbReference type="OMA" id="HICKSIA"/>
<proteinExistence type="predicted"/>
<dbReference type="EnsemblMetazoa" id="XM_038219004.1">
    <property type="protein sequence ID" value="XP_038074932.1"/>
    <property type="gene ID" value="LOC119742822"/>
</dbReference>
<feature type="compositionally biased region" description="Polar residues" evidence="3">
    <location>
        <begin position="292"/>
        <end position="325"/>
    </location>
</feature>
<dbReference type="Gene3D" id="1.10.150.130">
    <property type="match status" value="1"/>
</dbReference>
<dbReference type="SUPFAM" id="SSF56349">
    <property type="entry name" value="DNA breaking-rejoining enzymes"/>
    <property type="match status" value="1"/>
</dbReference>
<name>A0A914BHM1_PATMI</name>
<evidence type="ECO:0000256" key="2">
    <source>
        <dbReference type="ARBA" id="ARBA00023172"/>
    </source>
</evidence>